<evidence type="ECO:0000313" key="14">
    <source>
        <dbReference type="EMBL" id="PTM81225.1"/>
    </source>
</evidence>
<evidence type="ECO:0000256" key="4">
    <source>
        <dbReference type="ARBA" id="ARBA00005026"/>
    </source>
</evidence>
<evidence type="ECO:0000256" key="6">
    <source>
        <dbReference type="ARBA" id="ARBA00022485"/>
    </source>
</evidence>
<dbReference type="InterPro" id="IPR015931">
    <property type="entry name" value="Acnase/IPM_dHydase_lsu_aba_1/3"/>
</dbReference>
<dbReference type="PANTHER" id="PTHR11670">
    <property type="entry name" value="ACONITASE/IRON-RESPONSIVE ELEMENT FAMILY MEMBER"/>
    <property type="match status" value="1"/>
</dbReference>
<evidence type="ECO:0000256" key="11">
    <source>
        <dbReference type="RuleBase" id="RU361275"/>
    </source>
</evidence>
<name>A0ABX5JBL2_9RHOB</name>
<dbReference type="NCBIfam" id="TIGR01341">
    <property type="entry name" value="aconitase_1"/>
    <property type="match status" value="1"/>
</dbReference>
<protein>
    <recommendedName>
        <fullName evidence="11">Aconitate hydratase</fullName>
        <shortName evidence="11">Aconitase</shortName>
        <ecNumber evidence="11">4.2.1.3</ecNumber>
    </recommendedName>
</protein>
<dbReference type="EMBL" id="PZZW01000001">
    <property type="protein sequence ID" value="PTM81225.1"/>
    <property type="molecule type" value="Genomic_DNA"/>
</dbReference>
<feature type="domain" description="Aconitase A/isopropylmalate dehydratase small subunit swivel" evidence="13">
    <location>
        <begin position="693"/>
        <end position="819"/>
    </location>
</feature>
<dbReference type="Pfam" id="PF00330">
    <property type="entry name" value="Aconitase"/>
    <property type="match status" value="1"/>
</dbReference>
<keyword evidence="11" id="KW-0456">Lyase</keyword>
<comment type="pathway">
    <text evidence="3">Carbohydrate metabolism; tricarboxylic acid cycle; isocitrate from oxaloacetate: step 2/2.</text>
</comment>
<comment type="caution">
    <text evidence="14">The sequence shown here is derived from an EMBL/GenBank/DDBJ whole genome shotgun (WGS) entry which is preliminary data.</text>
</comment>
<keyword evidence="9 11" id="KW-0411">Iron-sulfur</keyword>
<dbReference type="Gene3D" id="6.10.190.10">
    <property type="match status" value="1"/>
</dbReference>
<reference evidence="14 15" key="1">
    <citation type="submission" date="2018-04" db="EMBL/GenBank/DDBJ databases">
        <title>Genomic Encyclopedia of Type Strains, Phase III (KMG-III): the genomes of soil and plant-associated and newly described type strains.</title>
        <authorList>
            <person name="Whitman W."/>
        </authorList>
    </citation>
    <scope>NUCLEOTIDE SEQUENCE [LARGE SCALE GENOMIC DNA]</scope>
    <source>
        <strain evidence="14 15">JA192</strain>
    </source>
</reference>
<evidence type="ECO:0000256" key="9">
    <source>
        <dbReference type="ARBA" id="ARBA00023014"/>
    </source>
</evidence>
<accession>A0ABX5JBL2</accession>
<evidence type="ECO:0000313" key="15">
    <source>
        <dbReference type="Proteomes" id="UP000240800"/>
    </source>
</evidence>
<gene>
    <name evidence="14" type="ORF">C8J29_101159</name>
</gene>
<dbReference type="InterPro" id="IPR044137">
    <property type="entry name" value="AcnA_IRP_Swivel"/>
</dbReference>
<dbReference type="PRINTS" id="PR00415">
    <property type="entry name" value="ACONITASE"/>
</dbReference>
<dbReference type="RefSeq" id="WP_069330316.1">
    <property type="nucleotide sequence ID" value="NZ_MABH01000029.1"/>
</dbReference>
<proteinExistence type="inferred from homology"/>
<dbReference type="InterPro" id="IPR018136">
    <property type="entry name" value="Aconitase_4Fe-4S_BS"/>
</dbReference>
<keyword evidence="15" id="KW-1185">Reference proteome</keyword>
<dbReference type="InterPro" id="IPR036008">
    <property type="entry name" value="Aconitase_4Fe-4S_dom"/>
</dbReference>
<evidence type="ECO:0000256" key="10">
    <source>
        <dbReference type="ARBA" id="ARBA00023501"/>
    </source>
</evidence>
<evidence type="ECO:0000256" key="5">
    <source>
        <dbReference type="ARBA" id="ARBA00007185"/>
    </source>
</evidence>
<dbReference type="CDD" id="cd01580">
    <property type="entry name" value="AcnA_IRP_Swivel"/>
    <property type="match status" value="1"/>
</dbReference>
<comment type="cofactor">
    <cofactor evidence="2">
        <name>[4Fe-4S] cluster</name>
        <dbReference type="ChEBI" id="CHEBI:49883"/>
    </cofactor>
</comment>
<evidence type="ECO:0000256" key="8">
    <source>
        <dbReference type="ARBA" id="ARBA00023004"/>
    </source>
</evidence>
<dbReference type="PROSITE" id="PS01244">
    <property type="entry name" value="ACONITASE_2"/>
    <property type="match status" value="1"/>
</dbReference>
<dbReference type="Gene3D" id="3.30.499.10">
    <property type="entry name" value="Aconitase, domain 3"/>
    <property type="match status" value="2"/>
</dbReference>
<evidence type="ECO:0000256" key="3">
    <source>
        <dbReference type="ARBA" id="ARBA00004717"/>
    </source>
</evidence>
<evidence type="ECO:0000259" key="12">
    <source>
        <dbReference type="Pfam" id="PF00330"/>
    </source>
</evidence>
<sequence>MTVTVGHDSQKTRKTLSVGGSSYAYYSIPAAEEAGLGQFARLPAALKVVLENMLRFEDGKTVSVDDIRAFSEWGANGGKNPREIAYRPARVLMQDFTGVPAVVDLAAMRDGILGLGGDAQKINPLNPVDLVIDHSVMIDEFGNPRAFQMNVDREYERNMERYTFLKWGQKAFDNFRVVPPGTGICHQVNLEYLAQTVWTDRDQDGMEVAYPDTLVGTDSHTTMVNGLAVLGWGVGGIEAEAAMLGQPVSMLIPEVVGFKLTGQMIEGTTATDLVLKVVQMLRKKGVVGKFVEFYGEGLDHLPLADRATIANMAPEYGATCGFFPIDGETLRYLRQTGRDEARIALVEAYAKANGLWRDAGYEPIYTDTLHLDMGEIVPAISGPKRPQDYLPLTDAKASFAREMETSFKRPVGKEVPVAGEDYTMSSGKVVIASITSCTNTSNPYVLIGAGLVARKARALGLNRKPWVKTSLAPGSQVVSEYLEAAGLQEDLDAVGFNLVGYGCTTCIGNSGPLQPEISAAINEGDLVAAAVLSGNRNFEGRISPDVRANYLASPPLVVAYALAGDMNIDLTSEPVGMGTNGPVYLKDIWPTNAEIAELVEKTVTREAFQKKYADVFKGDAKWQAVSTTDSQTYDWPASSTYIQNPPYFQNMSKEPGVITDITGARVLALLGDMITTDHISPAGSFKESTPAGKYLVERQVSPREFNSYGSRRGNHEVMMRGTFANIRIKNEMLDGVEGGYTLGPDGQQTSIFDASMAYQAAGTPLVIFGGIEYGAGSSRDWAAKGTALLGVKAVIAESFERIHRSNLVGMGVIPFEFTEGQNRRMLGLKGDETVSIQGLSGDLKPLSLVPCTITYGDGTVKTIQLKCRIDTEIEIEYVEHGGVLHYVLRDLASV</sequence>
<comment type="function">
    <text evidence="11">Catalyzes the isomerization of citrate to isocitrate via cis-aconitate.</text>
</comment>
<dbReference type="Pfam" id="PF00694">
    <property type="entry name" value="Aconitase_C"/>
    <property type="match status" value="1"/>
</dbReference>
<comment type="similarity">
    <text evidence="5 11">Belongs to the aconitase/IPM isomerase family.</text>
</comment>
<dbReference type="NCBIfam" id="NF006757">
    <property type="entry name" value="PRK09277.1"/>
    <property type="match status" value="1"/>
</dbReference>
<evidence type="ECO:0000259" key="13">
    <source>
        <dbReference type="Pfam" id="PF00694"/>
    </source>
</evidence>
<dbReference type="NCBIfam" id="NF009520">
    <property type="entry name" value="PRK12881.1"/>
    <property type="match status" value="1"/>
</dbReference>
<comment type="catalytic activity">
    <reaction evidence="10 11">
        <text>citrate = D-threo-isocitrate</text>
        <dbReference type="Rhea" id="RHEA:10336"/>
        <dbReference type="ChEBI" id="CHEBI:15562"/>
        <dbReference type="ChEBI" id="CHEBI:16947"/>
        <dbReference type="EC" id="4.2.1.3"/>
    </reaction>
</comment>
<dbReference type="EC" id="4.2.1.3" evidence="11"/>
<dbReference type="InterPro" id="IPR006249">
    <property type="entry name" value="Aconitase/IRP2"/>
</dbReference>
<evidence type="ECO:0000256" key="7">
    <source>
        <dbReference type="ARBA" id="ARBA00022723"/>
    </source>
</evidence>
<evidence type="ECO:0000256" key="2">
    <source>
        <dbReference type="ARBA" id="ARBA00001966"/>
    </source>
</evidence>
<organism evidence="14 15">
    <name type="scientific">Cereibacter johrii</name>
    <dbReference type="NCBI Taxonomy" id="445629"/>
    <lineage>
        <taxon>Bacteria</taxon>
        <taxon>Pseudomonadati</taxon>
        <taxon>Pseudomonadota</taxon>
        <taxon>Alphaproteobacteria</taxon>
        <taxon>Rhodobacterales</taxon>
        <taxon>Paracoccaceae</taxon>
        <taxon>Cereibacter</taxon>
    </lineage>
</organism>
<dbReference type="SUPFAM" id="SSF52016">
    <property type="entry name" value="LeuD/IlvD-like"/>
    <property type="match status" value="1"/>
</dbReference>
<keyword evidence="6 11" id="KW-0004">4Fe-4S</keyword>
<keyword evidence="7" id="KW-0479">Metal-binding</keyword>
<dbReference type="InterPro" id="IPR001030">
    <property type="entry name" value="Acoase/IPM_deHydtase_lsu_aba"/>
</dbReference>
<evidence type="ECO:0000256" key="1">
    <source>
        <dbReference type="ARBA" id="ARBA00000118"/>
    </source>
</evidence>
<dbReference type="InterPro" id="IPR015928">
    <property type="entry name" value="Aconitase/3IPM_dehydase_swvl"/>
</dbReference>
<dbReference type="SUPFAM" id="SSF53732">
    <property type="entry name" value="Aconitase iron-sulfur domain"/>
    <property type="match status" value="1"/>
</dbReference>
<dbReference type="CDD" id="cd01586">
    <property type="entry name" value="AcnA_IRP"/>
    <property type="match status" value="1"/>
</dbReference>
<dbReference type="PROSITE" id="PS00450">
    <property type="entry name" value="ACONITASE_1"/>
    <property type="match status" value="1"/>
</dbReference>
<dbReference type="Proteomes" id="UP000240800">
    <property type="component" value="Unassembled WGS sequence"/>
</dbReference>
<keyword evidence="8 11" id="KW-0408">Iron</keyword>
<dbReference type="Gene3D" id="3.20.19.10">
    <property type="entry name" value="Aconitase, domain 4"/>
    <property type="match status" value="1"/>
</dbReference>
<comment type="catalytic activity">
    <reaction evidence="1">
        <text>(2S,3R)-3-hydroxybutane-1,2,3-tricarboxylate = 2-methyl-cis-aconitate + H2O</text>
        <dbReference type="Rhea" id="RHEA:17941"/>
        <dbReference type="ChEBI" id="CHEBI:15377"/>
        <dbReference type="ChEBI" id="CHEBI:57429"/>
        <dbReference type="ChEBI" id="CHEBI:57872"/>
        <dbReference type="EC" id="4.2.1.99"/>
    </reaction>
</comment>
<comment type="pathway">
    <text evidence="4">Organic acid metabolism; propanoate degradation.</text>
</comment>
<feature type="domain" description="Aconitase/3-isopropylmalate dehydratase large subunit alpha/beta/alpha" evidence="12">
    <location>
        <begin position="82"/>
        <end position="564"/>
    </location>
</feature>
<dbReference type="InterPro" id="IPR000573">
    <property type="entry name" value="AconitaseA/IPMdHydase_ssu_swvl"/>
</dbReference>